<gene>
    <name evidence="1" type="ORF">VFH_III138880</name>
</gene>
<evidence type="ECO:0000313" key="1">
    <source>
        <dbReference type="EMBL" id="CAI8604563.1"/>
    </source>
</evidence>
<keyword evidence="2" id="KW-1185">Reference proteome</keyword>
<evidence type="ECO:0000313" key="2">
    <source>
        <dbReference type="Proteomes" id="UP001157006"/>
    </source>
</evidence>
<name>A0AAV1A4J9_VICFA</name>
<protein>
    <submittedName>
        <fullName evidence="1">Uncharacterized protein</fullName>
    </submittedName>
</protein>
<reference evidence="1 2" key="1">
    <citation type="submission" date="2023-01" db="EMBL/GenBank/DDBJ databases">
        <authorList>
            <person name="Kreplak J."/>
        </authorList>
    </citation>
    <scope>NUCLEOTIDE SEQUENCE [LARGE SCALE GENOMIC DNA]</scope>
</reference>
<dbReference type="AlphaFoldDB" id="A0AAV1A4J9"/>
<dbReference type="Proteomes" id="UP001157006">
    <property type="component" value="Chromosome 3"/>
</dbReference>
<dbReference type="EMBL" id="OX451738">
    <property type="protein sequence ID" value="CAI8604563.1"/>
    <property type="molecule type" value="Genomic_DNA"/>
</dbReference>
<organism evidence="1 2">
    <name type="scientific">Vicia faba</name>
    <name type="common">Broad bean</name>
    <name type="synonym">Faba vulgaris</name>
    <dbReference type="NCBI Taxonomy" id="3906"/>
    <lineage>
        <taxon>Eukaryota</taxon>
        <taxon>Viridiplantae</taxon>
        <taxon>Streptophyta</taxon>
        <taxon>Embryophyta</taxon>
        <taxon>Tracheophyta</taxon>
        <taxon>Spermatophyta</taxon>
        <taxon>Magnoliopsida</taxon>
        <taxon>eudicotyledons</taxon>
        <taxon>Gunneridae</taxon>
        <taxon>Pentapetalae</taxon>
        <taxon>rosids</taxon>
        <taxon>fabids</taxon>
        <taxon>Fabales</taxon>
        <taxon>Fabaceae</taxon>
        <taxon>Papilionoideae</taxon>
        <taxon>50 kb inversion clade</taxon>
        <taxon>NPAAA clade</taxon>
        <taxon>Hologalegina</taxon>
        <taxon>IRL clade</taxon>
        <taxon>Fabeae</taxon>
        <taxon>Vicia</taxon>
    </lineage>
</organism>
<sequence length="123" mass="13905">MVVLNFWFPKLYGEESSAQVSRTKDMYYDLLNDYQQIKLRDAQPTAPSIGTTAIIDDEAEFDAYVETIAVAEDSSSSVKSWLWAAENNGIFRVAEEIATVLNEMESDDEAELMEGCLGYHFED</sequence>
<accession>A0AAV1A4J9</accession>
<proteinExistence type="predicted"/>